<comment type="caution">
    <text evidence="2">The sequence shown here is derived from an EMBL/GenBank/DDBJ whole genome shotgun (WGS) entry which is preliminary data.</text>
</comment>
<evidence type="ECO:0000313" key="2">
    <source>
        <dbReference type="EMBL" id="RDS77014.1"/>
    </source>
</evidence>
<keyword evidence="3" id="KW-1185">Reference proteome</keyword>
<evidence type="ECO:0008006" key="4">
    <source>
        <dbReference type="Google" id="ProtNLM"/>
    </source>
</evidence>
<dbReference type="OrthoDB" id="6039124at2"/>
<dbReference type="AlphaFoldDB" id="A0A395LNC7"/>
<evidence type="ECO:0000256" key="1">
    <source>
        <dbReference type="SAM" id="MobiDB-lite"/>
    </source>
</evidence>
<accession>A0A395LNC7</accession>
<feature type="region of interest" description="Disordered" evidence="1">
    <location>
        <begin position="118"/>
        <end position="139"/>
    </location>
</feature>
<proteinExistence type="predicted"/>
<organism evidence="2 3">
    <name type="scientific">Alteriqipengyuania lutimaris</name>
    <dbReference type="NCBI Taxonomy" id="1538146"/>
    <lineage>
        <taxon>Bacteria</taxon>
        <taxon>Pseudomonadati</taxon>
        <taxon>Pseudomonadota</taxon>
        <taxon>Alphaproteobacteria</taxon>
        <taxon>Sphingomonadales</taxon>
        <taxon>Erythrobacteraceae</taxon>
        <taxon>Alteriqipengyuania</taxon>
    </lineage>
</organism>
<evidence type="ECO:0000313" key="3">
    <source>
        <dbReference type="Proteomes" id="UP000254101"/>
    </source>
</evidence>
<protein>
    <recommendedName>
        <fullName evidence="4">Resolvase HTH domain-containing protein</fullName>
    </recommendedName>
</protein>
<gene>
    <name evidence="2" type="ORF">DL238_04910</name>
</gene>
<sequence length="161" mass="17757">MADDENSGVVDLFGDPVIIRNAKRGRPEHVRTDEKAKRVSMLFAMGRDVKQVAAALGITQPTLRKHYFSEVQQREAMLDKVEAAQLAKLWEQSEAGSTSATKALLDRCDDVRNARRASAVIKDRREPKAKPASKGVKAQRIEDAGKVEGVFAPRPAPTHIN</sequence>
<reference evidence="2 3" key="1">
    <citation type="submission" date="2018-07" db="EMBL/GenBank/DDBJ databases">
        <title>Erythrobacter nanhaiensis sp. nov., a novel member of the genus Erythrobacter isolated from the South China Sea.</title>
        <authorList>
            <person name="Chen X."/>
            <person name="Liu J."/>
        </authorList>
    </citation>
    <scope>NUCLEOTIDE SEQUENCE [LARGE SCALE GENOMIC DNA]</scope>
    <source>
        <strain evidence="2 3">S-5</strain>
    </source>
</reference>
<dbReference type="RefSeq" id="WP_115491237.1">
    <property type="nucleotide sequence ID" value="NZ_JACHWW010000001.1"/>
</dbReference>
<dbReference type="Proteomes" id="UP000254101">
    <property type="component" value="Unassembled WGS sequence"/>
</dbReference>
<dbReference type="EMBL" id="QRBB01000001">
    <property type="protein sequence ID" value="RDS77014.1"/>
    <property type="molecule type" value="Genomic_DNA"/>
</dbReference>
<name>A0A395LNC7_9SPHN</name>